<accession>A0A7H0SSH3</accession>
<dbReference type="PIRSF" id="PIRSF002741">
    <property type="entry name" value="MppA"/>
    <property type="match status" value="1"/>
</dbReference>
<dbReference type="EMBL" id="CP046884">
    <property type="protein sequence ID" value="QNQ91498.1"/>
    <property type="molecule type" value="Genomic_DNA"/>
</dbReference>
<dbReference type="Pfam" id="PF00496">
    <property type="entry name" value="SBP_bac_5"/>
    <property type="match status" value="1"/>
</dbReference>
<dbReference type="Gene3D" id="3.40.190.10">
    <property type="entry name" value="Periplasmic binding protein-like II"/>
    <property type="match status" value="1"/>
</dbReference>
<protein>
    <submittedName>
        <fullName evidence="1">TIGR04028 family ABC transporter substrate-binding protein</fullName>
    </submittedName>
</protein>
<dbReference type="NCBIfam" id="TIGR04028">
    <property type="entry name" value="SBP_KPN_01854"/>
    <property type="match status" value="1"/>
</dbReference>
<dbReference type="InterPro" id="IPR039424">
    <property type="entry name" value="SBP_5"/>
</dbReference>
<gene>
    <name evidence="1" type="ORF">GP475_09490</name>
</gene>
<sequence length="569" mass="62402">MMLCVLCLLTGCGYGGHLGQPAAKSASDLNKQELTYLEPQFFNSLYPPSAGFYPNGAVINNICDRLLYQDPDTLELHPWIAKELPEVNEDATEYTFRLRPGVSYSDGTPVDAENVLRNIELYAKGDKSRHLTSSEQISNYRGGEVIDPLTVKFHFSAPAPGFAQATSSYNAGLVANSTLDGSDTDFAPGSATKVIGSGPFVISEEDLGSRLVLTARKDYRWAPSVLAHQGPAYLEKINYILASEQSVRIGGLVAGQADIARQIEAPEEKHLKDSGLEILAHGTNGVTNQLAFRFRHPLLQDIRVRQALMHGIDREEIIHTLYSDSYPLATSSLATTASGYKAQPADAFAYDPELSSALLNQAGWEPGPDGIRQRDGRRLSFTVNEALPQPRSKELITKAQEHLRRIGVELKLNPGDQTTQNADSKDLGKIEIRHTMVGRADNDVIKSQYGTAERNTFLNKASDVDAIDPHTGLNPAEVAPPDQHLQDLLEKVTATVDPSQRNQISGEIQDYLTSQAYVLPLFEEPVVYGYQPYVHGFHAEAIGRPSFYDVWLGAPDETQPPANTTKENS</sequence>
<proteinExistence type="predicted"/>
<dbReference type="GO" id="GO:1904680">
    <property type="term" value="F:peptide transmembrane transporter activity"/>
    <property type="evidence" value="ECO:0007669"/>
    <property type="project" value="TreeGrafter"/>
</dbReference>
<dbReference type="SUPFAM" id="SSF53850">
    <property type="entry name" value="Periplasmic binding protein-like II"/>
    <property type="match status" value="1"/>
</dbReference>
<dbReference type="KEGG" id="cpoy:GP475_09490"/>
<keyword evidence="2" id="KW-1185">Reference proteome</keyword>
<dbReference type="InterPro" id="IPR030678">
    <property type="entry name" value="Peptide/Ni-bd"/>
</dbReference>
<organism evidence="1 2">
    <name type="scientific">Corynebacterium poyangense</name>
    <dbReference type="NCBI Taxonomy" id="2684405"/>
    <lineage>
        <taxon>Bacteria</taxon>
        <taxon>Bacillati</taxon>
        <taxon>Actinomycetota</taxon>
        <taxon>Actinomycetes</taxon>
        <taxon>Mycobacteriales</taxon>
        <taxon>Corynebacteriaceae</taxon>
        <taxon>Corynebacterium</taxon>
    </lineage>
</organism>
<dbReference type="AlphaFoldDB" id="A0A7H0SSH3"/>
<dbReference type="Proteomes" id="UP000516320">
    <property type="component" value="Chromosome"/>
</dbReference>
<dbReference type="GO" id="GO:0043190">
    <property type="term" value="C:ATP-binding cassette (ABC) transporter complex"/>
    <property type="evidence" value="ECO:0007669"/>
    <property type="project" value="InterPro"/>
</dbReference>
<evidence type="ECO:0000313" key="1">
    <source>
        <dbReference type="EMBL" id="QNQ91498.1"/>
    </source>
</evidence>
<evidence type="ECO:0000313" key="2">
    <source>
        <dbReference type="Proteomes" id="UP000516320"/>
    </source>
</evidence>
<name>A0A7H0SSH3_9CORY</name>
<dbReference type="PANTHER" id="PTHR30290">
    <property type="entry name" value="PERIPLASMIC BINDING COMPONENT OF ABC TRANSPORTER"/>
    <property type="match status" value="1"/>
</dbReference>
<dbReference type="GO" id="GO:0015833">
    <property type="term" value="P:peptide transport"/>
    <property type="evidence" value="ECO:0007669"/>
    <property type="project" value="TreeGrafter"/>
</dbReference>
<dbReference type="CDD" id="cd08492">
    <property type="entry name" value="PBP2_NikA_DppA_OppA_like_15"/>
    <property type="match status" value="1"/>
</dbReference>
<reference evidence="1 2" key="1">
    <citation type="submission" date="2019-12" db="EMBL/GenBank/DDBJ databases">
        <title>Corynebacterium sp. nov., isolated from feces of the Anser Albifrons in China.</title>
        <authorList>
            <person name="Liu Q."/>
        </authorList>
    </citation>
    <scope>NUCLEOTIDE SEQUENCE [LARGE SCALE GENOMIC DNA]</scope>
    <source>
        <strain evidence="1 2">4H37-19</strain>
    </source>
</reference>
<dbReference type="InterPro" id="IPR023920">
    <property type="entry name" value="ABC_transptr_sub-bd_KPN01854"/>
</dbReference>
<dbReference type="GO" id="GO:0042597">
    <property type="term" value="C:periplasmic space"/>
    <property type="evidence" value="ECO:0007669"/>
    <property type="project" value="UniProtKB-ARBA"/>
</dbReference>
<dbReference type="InterPro" id="IPR000914">
    <property type="entry name" value="SBP_5_dom"/>
</dbReference>
<dbReference type="Gene3D" id="3.10.105.10">
    <property type="entry name" value="Dipeptide-binding Protein, Domain 3"/>
    <property type="match status" value="1"/>
</dbReference>